<evidence type="ECO:0000313" key="7">
    <source>
        <dbReference type="Proteomes" id="UP001596513"/>
    </source>
</evidence>
<feature type="transmembrane region" description="Helical" evidence="5">
    <location>
        <begin position="20"/>
        <end position="41"/>
    </location>
</feature>
<dbReference type="Gene3D" id="1.20.1740.10">
    <property type="entry name" value="Amino acid/polyamine transporter I"/>
    <property type="match status" value="1"/>
</dbReference>
<dbReference type="EMBL" id="JBHTEK010000001">
    <property type="protein sequence ID" value="MFC7668666.1"/>
    <property type="molecule type" value="Genomic_DNA"/>
</dbReference>
<dbReference type="RefSeq" id="WP_380204165.1">
    <property type="nucleotide sequence ID" value="NZ_JBHTEK010000001.1"/>
</dbReference>
<keyword evidence="4 5" id="KW-0472">Membrane</keyword>
<dbReference type="InterPro" id="IPR050598">
    <property type="entry name" value="AminoAcid_Transporter"/>
</dbReference>
<sequence>MTEPQPSQPHFQRAITLFDAIMLVTGSMIGSGIFIVSADIARQVGSAGWLLVVWLLTGFITMAGAISYGELASMFPKVGAVRVPARGLRAPHGLPLWLDVVSRHPDWGDCGRGRGLRQVYGRAGAVFQREERAVSGRQLRVQQRAGCWPSSSSSPSRRSTRRACAPASSFRTCWAAPSSLLWACSFCSAWPWA</sequence>
<feature type="transmembrane region" description="Helical" evidence="5">
    <location>
        <begin position="47"/>
        <end position="68"/>
    </location>
</feature>
<comment type="caution">
    <text evidence="6">The sequence shown here is derived from an EMBL/GenBank/DDBJ whole genome shotgun (WGS) entry which is preliminary data.</text>
</comment>
<accession>A0ABW2U978</accession>
<proteinExistence type="predicted"/>
<organism evidence="6 7">
    <name type="scientific">Hymenobacter humi</name>
    <dbReference type="NCBI Taxonomy" id="1411620"/>
    <lineage>
        <taxon>Bacteria</taxon>
        <taxon>Pseudomonadati</taxon>
        <taxon>Bacteroidota</taxon>
        <taxon>Cytophagia</taxon>
        <taxon>Cytophagales</taxon>
        <taxon>Hymenobacteraceae</taxon>
        <taxon>Hymenobacter</taxon>
    </lineage>
</organism>
<evidence type="ECO:0000256" key="2">
    <source>
        <dbReference type="ARBA" id="ARBA00022692"/>
    </source>
</evidence>
<comment type="subcellular location">
    <subcellularLocation>
        <location evidence="1">Membrane</location>
        <topology evidence="1">Multi-pass membrane protein</topology>
    </subcellularLocation>
</comment>
<keyword evidence="7" id="KW-1185">Reference proteome</keyword>
<dbReference type="PANTHER" id="PTHR11785:SF512">
    <property type="entry name" value="SOBREMESA, ISOFORM B"/>
    <property type="match status" value="1"/>
</dbReference>
<dbReference type="Proteomes" id="UP001596513">
    <property type="component" value="Unassembled WGS sequence"/>
</dbReference>
<keyword evidence="2 5" id="KW-0812">Transmembrane</keyword>
<evidence type="ECO:0000256" key="1">
    <source>
        <dbReference type="ARBA" id="ARBA00004141"/>
    </source>
</evidence>
<name>A0ABW2U978_9BACT</name>
<evidence type="ECO:0000313" key="6">
    <source>
        <dbReference type="EMBL" id="MFC7668666.1"/>
    </source>
</evidence>
<reference evidence="7" key="1">
    <citation type="journal article" date="2019" name="Int. J. Syst. Evol. Microbiol.">
        <title>The Global Catalogue of Microorganisms (GCM) 10K type strain sequencing project: providing services to taxonomists for standard genome sequencing and annotation.</title>
        <authorList>
            <consortium name="The Broad Institute Genomics Platform"/>
            <consortium name="The Broad Institute Genome Sequencing Center for Infectious Disease"/>
            <person name="Wu L."/>
            <person name="Ma J."/>
        </authorList>
    </citation>
    <scope>NUCLEOTIDE SEQUENCE [LARGE SCALE GENOMIC DNA]</scope>
    <source>
        <strain evidence="7">JCM 19635</strain>
    </source>
</reference>
<protein>
    <submittedName>
        <fullName evidence="6">Amino acid permease</fullName>
    </submittedName>
</protein>
<dbReference type="PANTHER" id="PTHR11785">
    <property type="entry name" value="AMINO ACID TRANSPORTER"/>
    <property type="match status" value="1"/>
</dbReference>
<keyword evidence="3 5" id="KW-1133">Transmembrane helix</keyword>
<evidence type="ECO:0000256" key="5">
    <source>
        <dbReference type="SAM" id="Phobius"/>
    </source>
</evidence>
<evidence type="ECO:0000256" key="4">
    <source>
        <dbReference type="ARBA" id="ARBA00023136"/>
    </source>
</evidence>
<evidence type="ECO:0000256" key="3">
    <source>
        <dbReference type="ARBA" id="ARBA00022989"/>
    </source>
</evidence>
<dbReference type="Pfam" id="PF13520">
    <property type="entry name" value="AA_permease_2"/>
    <property type="match status" value="1"/>
</dbReference>
<gene>
    <name evidence="6" type="ORF">ACFQT0_15775</name>
</gene>
<dbReference type="InterPro" id="IPR002293">
    <property type="entry name" value="AA/rel_permease1"/>
</dbReference>